<feature type="binding site" evidence="10">
    <location>
        <begin position="96"/>
        <end position="97"/>
    </location>
    <ligand>
        <name>substrate</name>
    </ligand>
</feature>
<dbReference type="HAMAP" id="MF_00575">
    <property type="entry name" value="LpxH"/>
    <property type="match status" value="1"/>
</dbReference>
<keyword evidence="9 10" id="KW-0464">Manganese</keyword>
<feature type="binding site" evidence="10">
    <location>
        <position position="28"/>
    </location>
    <ligand>
        <name>Mn(2+)</name>
        <dbReference type="ChEBI" id="CHEBI:29035"/>
        <label>1</label>
    </ligand>
</feature>
<protein>
    <recommendedName>
        <fullName evidence="10">UDP-2,3-diacylglucosamine hydrolase</fullName>
        <ecNumber evidence="10">3.6.1.54</ecNumber>
    </recommendedName>
    <alternativeName>
        <fullName evidence="10">UDP-2,3-diacylglucosamine diphosphatase</fullName>
    </alternativeName>
</protein>
<dbReference type="SUPFAM" id="SSF56300">
    <property type="entry name" value="Metallo-dependent phosphatases"/>
    <property type="match status" value="1"/>
</dbReference>
<keyword evidence="2 10" id="KW-0444">Lipid biosynthesis</keyword>
<feature type="binding site" evidence="10">
    <location>
        <position position="96"/>
    </location>
    <ligand>
        <name>Mn(2+)</name>
        <dbReference type="ChEBI" id="CHEBI:29035"/>
        <label>2</label>
    </ligand>
</feature>
<feature type="binding site" evidence="10">
    <location>
        <position position="177"/>
    </location>
    <ligand>
        <name>substrate</name>
    </ligand>
</feature>
<dbReference type="RefSeq" id="WP_205102066.1">
    <property type="nucleotide sequence ID" value="NZ_JACJJC010000004.1"/>
</dbReference>
<feature type="binding site" evidence="10">
    <location>
        <position position="212"/>
    </location>
    <ligand>
        <name>substrate</name>
    </ligand>
</feature>
<evidence type="ECO:0000313" key="13">
    <source>
        <dbReference type="Proteomes" id="UP000715095"/>
    </source>
</evidence>
<dbReference type="NCBIfam" id="NF003743">
    <property type="entry name" value="PRK05340.1"/>
    <property type="match status" value="1"/>
</dbReference>
<accession>A0ABS2DQH1</accession>
<comment type="function">
    <text evidence="10">Hydrolyzes the pyrophosphate bond of UDP-2,3-diacylglucosamine to yield 2,3-diacylglucosamine 1-phosphate (lipid X) and UMP by catalyzing the attack of water at the alpha-P atom. Involved in the biosynthesis of lipid A, a phosphorylated glycolipid that anchors the lipopolysaccharide to the outer membrane of the cell.</text>
</comment>
<dbReference type="InterPro" id="IPR043461">
    <property type="entry name" value="LpxH-like"/>
</dbReference>
<dbReference type="InterPro" id="IPR029052">
    <property type="entry name" value="Metallo-depent_PP-like"/>
</dbReference>
<reference evidence="12 13" key="1">
    <citation type="journal article" date="2021" name="Sci. Rep.">
        <title>The distribution of antibiotic resistance genes in chicken gut microbiota commensals.</title>
        <authorList>
            <person name="Juricova H."/>
            <person name="Matiasovicova J."/>
            <person name="Kubasova T."/>
            <person name="Cejkova D."/>
            <person name="Rychlik I."/>
        </authorList>
    </citation>
    <scope>NUCLEOTIDE SEQUENCE [LARGE SCALE GENOMIC DNA]</scope>
    <source>
        <strain evidence="12 13">An829</strain>
    </source>
</reference>
<feature type="binding site" evidence="10">
    <location>
        <position position="184"/>
    </location>
    <ligand>
        <name>substrate</name>
    </ligand>
</feature>
<dbReference type="Pfam" id="PF00149">
    <property type="entry name" value="Metallophos"/>
    <property type="match status" value="1"/>
</dbReference>
<keyword evidence="4 10" id="KW-0441">Lipid A biosynthesis</keyword>
<dbReference type="GO" id="GO:0016787">
    <property type="term" value="F:hydrolase activity"/>
    <property type="evidence" value="ECO:0007669"/>
    <property type="project" value="UniProtKB-KW"/>
</dbReference>
<keyword evidence="6 10" id="KW-0378">Hydrolase</keyword>
<comment type="subcellular location">
    <subcellularLocation>
        <location evidence="10">Cell inner membrane</location>
        <topology evidence="10">Peripheral membrane protein</topology>
        <orientation evidence="10">Cytoplasmic side</orientation>
    </subcellularLocation>
</comment>
<evidence type="ECO:0000256" key="3">
    <source>
        <dbReference type="ARBA" id="ARBA00022519"/>
    </source>
</evidence>
<comment type="similarity">
    <text evidence="10">Belongs to the LpxH family.</text>
</comment>
<dbReference type="EC" id="3.6.1.54" evidence="10"/>
<sequence length="261" mass="28462">MDITNVPAAAGLTSIAPLSNPIIISDLHLTEKKPKTIMAFVRFMKTVAPRYPELVILGDLFDFWIGDDAAEAAEPIIALLKLHASTGRRVIVMPGNRDVMLGKGFAEASGAELVRDPIVVEIKGRKVLLAHGDQWCLRDEEYQKFRAMTHDPRWQAAALSKSVAERLAMAQTARAQSEGDKRVKSEAEMDVVDSAVAEAAHAAGVDLVIHGHTHKPAAHVGATIERWVVPDWELDDVAEGATGRSGMISFLEDGRPQIQMF</sequence>
<feature type="binding site" evidence="10">
    <location>
        <position position="212"/>
    </location>
    <ligand>
        <name>Mn(2+)</name>
        <dbReference type="ChEBI" id="CHEBI:29035"/>
        <label>2</label>
    </ligand>
</feature>
<feature type="binding site" evidence="10">
    <location>
        <position position="26"/>
    </location>
    <ligand>
        <name>Mn(2+)</name>
        <dbReference type="ChEBI" id="CHEBI:29035"/>
        <label>1</label>
    </ligand>
</feature>
<proteinExistence type="inferred from homology"/>
<gene>
    <name evidence="10" type="primary">lpxH</name>
    <name evidence="12" type="ORF">H6A60_03705</name>
</gene>
<evidence type="ECO:0000256" key="6">
    <source>
        <dbReference type="ARBA" id="ARBA00022801"/>
    </source>
</evidence>
<keyword evidence="5 10" id="KW-0479">Metal-binding</keyword>
<evidence type="ECO:0000256" key="4">
    <source>
        <dbReference type="ARBA" id="ARBA00022556"/>
    </source>
</evidence>
<evidence type="ECO:0000256" key="9">
    <source>
        <dbReference type="ARBA" id="ARBA00023211"/>
    </source>
</evidence>
<dbReference type="InterPro" id="IPR010138">
    <property type="entry name" value="UDP-diacylglucosamine_Hdrlase"/>
</dbReference>
<dbReference type="NCBIfam" id="TIGR01854">
    <property type="entry name" value="lipid_A_lpxH"/>
    <property type="match status" value="1"/>
</dbReference>
<dbReference type="EMBL" id="JACJJC010000004">
    <property type="protein sequence ID" value="MBM6703592.1"/>
    <property type="molecule type" value="Genomic_DNA"/>
</dbReference>
<evidence type="ECO:0000256" key="7">
    <source>
        <dbReference type="ARBA" id="ARBA00023098"/>
    </source>
</evidence>
<comment type="pathway">
    <text evidence="10">Glycolipid biosynthesis; lipid IV(A) biosynthesis; lipid IV(A) from (3R)-3-hydroxytetradecanoyl-[acyl-carrier-protein] and UDP-N-acetyl-alpha-D-glucosamine: step 4/6.</text>
</comment>
<feature type="binding site" evidence="10">
    <location>
        <position position="59"/>
    </location>
    <ligand>
        <name>Mn(2+)</name>
        <dbReference type="ChEBI" id="CHEBI:29035"/>
        <label>2</label>
    </ligand>
</feature>
<dbReference type="CDD" id="cd07398">
    <property type="entry name" value="MPP_YbbF-LpxH"/>
    <property type="match status" value="1"/>
</dbReference>
<dbReference type="PANTHER" id="PTHR34990:SF1">
    <property type="entry name" value="UDP-2,3-DIACYLGLUCOSAMINE HYDROLASE"/>
    <property type="match status" value="1"/>
</dbReference>
<evidence type="ECO:0000313" key="12">
    <source>
        <dbReference type="EMBL" id="MBM6703592.1"/>
    </source>
</evidence>
<keyword evidence="3 10" id="KW-0997">Cell inner membrane</keyword>
<comment type="catalytic activity">
    <reaction evidence="10">
        <text>UDP-2-N,3-O-bis[(3R)-3-hydroxytetradecanoyl]-alpha-D-glucosamine + H2O = 2-N,3-O-bis[(3R)-3-hydroxytetradecanoyl]-alpha-D-glucosaminyl 1-phosphate + UMP + 2 H(+)</text>
        <dbReference type="Rhea" id="RHEA:25213"/>
        <dbReference type="ChEBI" id="CHEBI:15377"/>
        <dbReference type="ChEBI" id="CHEBI:15378"/>
        <dbReference type="ChEBI" id="CHEBI:57865"/>
        <dbReference type="ChEBI" id="CHEBI:57957"/>
        <dbReference type="ChEBI" id="CHEBI:78847"/>
        <dbReference type="EC" id="3.6.1.54"/>
    </reaction>
</comment>
<feature type="binding site" evidence="10">
    <location>
        <position position="59"/>
    </location>
    <ligand>
        <name>Mn(2+)</name>
        <dbReference type="ChEBI" id="CHEBI:29035"/>
        <label>1</label>
    </ligand>
</feature>
<feature type="binding site" evidence="10">
    <location>
        <position position="131"/>
    </location>
    <ligand>
        <name>Mn(2+)</name>
        <dbReference type="ChEBI" id="CHEBI:29035"/>
        <label>2</label>
    </ligand>
</feature>
<name>A0ABS2DQH1_9BURK</name>
<evidence type="ECO:0000259" key="11">
    <source>
        <dbReference type="Pfam" id="PF00149"/>
    </source>
</evidence>
<organism evidence="12 13">
    <name type="scientific">Sutterella massiliensis</name>
    <dbReference type="NCBI Taxonomy" id="1816689"/>
    <lineage>
        <taxon>Bacteria</taxon>
        <taxon>Pseudomonadati</taxon>
        <taxon>Pseudomonadota</taxon>
        <taxon>Betaproteobacteria</taxon>
        <taxon>Burkholderiales</taxon>
        <taxon>Sutterellaceae</taxon>
        <taxon>Sutterella</taxon>
    </lineage>
</organism>
<keyword evidence="13" id="KW-1185">Reference proteome</keyword>
<dbReference type="Gene3D" id="3.60.21.10">
    <property type="match status" value="1"/>
</dbReference>
<feature type="domain" description="Calcineurin-like phosphoesterase" evidence="11">
    <location>
        <begin position="22"/>
        <end position="216"/>
    </location>
</feature>
<dbReference type="InterPro" id="IPR004843">
    <property type="entry name" value="Calcineurin-like_PHP"/>
</dbReference>
<feature type="binding site" evidence="10">
    <location>
        <position position="139"/>
    </location>
    <ligand>
        <name>substrate</name>
    </ligand>
</feature>
<keyword evidence="8 10" id="KW-0472">Membrane</keyword>
<keyword evidence="7 10" id="KW-0443">Lipid metabolism</keyword>
<dbReference type="PANTHER" id="PTHR34990">
    <property type="entry name" value="UDP-2,3-DIACYLGLUCOSAMINE HYDROLASE-RELATED"/>
    <property type="match status" value="1"/>
</dbReference>
<evidence type="ECO:0000256" key="2">
    <source>
        <dbReference type="ARBA" id="ARBA00022516"/>
    </source>
</evidence>
<evidence type="ECO:0000256" key="10">
    <source>
        <dbReference type="HAMAP-Rule" id="MF_00575"/>
    </source>
</evidence>
<feature type="binding site" evidence="10">
    <location>
        <position position="214"/>
    </location>
    <ligand>
        <name>Mn(2+)</name>
        <dbReference type="ChEBI" id="CHEBI:29035"/>
        <label>1</label>
    </ligand>
</feature>
<feature type="binding site" evidence="10">
    <location>
        <position position="181"/>
    </location>
    <ligand>
        <name>substrate</name>
    </ligand>
</feature>
<dbReference type="Proteomes" id="UP000715095">
    <property type="component" value="Unassembled WGS sequence"/>
</dbReference>
<comment type="cofactor">
    <cofactor evidence="10">
        <name>Mn(2+)</name>
        <dbReference type="ChEBI" id="CHEBI:29035"/>
    </cofactor>
    <text evidence="10">Binds 2 Mn(2+) ions per subunit in a binuclear metal center.</text>
</comment>
<comment type="caution">
    <text evidence="12">The sequence shown here is derived from an EMBL/GenBank/DDBJ whole genome shotgun (WGS) entry which is preliminary data.</text>
</comment>
<evidence type="ECO:0000256" key="8">
    <source>
        <dbReference type="ARBA" id="ARBA00023136"/>
    </source>
</evidence>
<evidence type="ECO:0000256" key="5">
    <source>
        <dbReference type="ARBA" id="ARBA00022723"/>
    </source>
</evidence>
<keyword evidence="1 10" id="KW-1003">Cell membrane</keyword>
<evidence type="ECO:0000256" key="1">
    <source>
        <dbReference type="ARBA" id="ARBA00022475"/>
    </source>
</evidence>